<organism evidence="8 9">
    <name type="scientific">Paraburkholderia dinghuensis</name>
    <dbReference type="NCBI Taxonomy" id="2305225"/>
    <lineage>
        <taxon>Bacteria</taxon>
        <taxon>Pseudomonadati</taxon>
        <taxon>Pseudomonadota</taxon>
        <taxon>Betaproteobacteria</taxon>
        <taxon>Burkholderiales</taxon>
        <taxon>Burkholderiaceae</taxon>
        <taxon>Paraburkholderia</taxon>
    </lineage>
</organism>
<dbReference type="Pfam" id="PF02771">
    <property type="entry name" value="Acyl-CoA_dh_N"/>
    <property type="match status" value="1"/>
</dbReference>
<evidence type="ECO:0000256" key="5">
    <source>
        <dbReference type="ARBA" id="ARBA00023002"/>
    </source>
</evidence>
<comment type="cofactor">
    <cofactor evidence="1">
        <name>FAD</name>
        <dbReference type="ChEBI" id="CHEBI:57692"/>
    </cofactor>
</comment>
<dbReference type="InterPro" id="IPR037069">
    <property type="entry name" value="AcylCoA_DH/ox_N_sf"/>
</dbReference>
<evidence type="ECO:0000256" key="2">
    <source>
        <dbReference type="ARBA" id="ARBA00009347"/>
    </source>
</evidence>
<evidence type="ECO:0000256" key="1">
    <source>
        <dbReference type="ARBA" id="ARBA00001974"/>
    </source>
</evidence>
<comment type="similarity">
    <text evidence="2">Belongs to the acyl-CoA dehydrogenase family.</text>
</comment>
<dbReference type="AlphaFoldDB" id="A0A3N6MMT9"/>
<dbReference type="GO" id="GO:0003995">
    <property type="term" value="F:acyl-CoA dehydrogenase activity"/>
    <property type="evidence" value="ECO:0007669"/>
    <property type="project" value="TreeGrafter"/>
</dbReference>
<dbReference type="InterPro" id="IPR009100">
    <property type="entry name" value="AcylCoA_DH/oxidase_NM_dom_sf"/>
</dbReference>
<gene>
    <name evidence="8" type="ORF">D1Y85_16755</name>
</gene>
<protein>
    <submittedName>
        <fullName evidence="8">Acyl-CoA dehydrogenase</fullName>
    </submittedName>
</protein>
<evidence type="ECO:0000256" key="3">
    <source>
        <dbReference type="ARBA" id="ARBA00022630"/>
    </source>
</evidence>
<keyword evidence="4" id="KW-0274">FAD</keyword>
<keyword evidence="9" id="KW-1185">Reference proteome</keyword>
<dbReference type="PANTHER" id="PTHR43884">
    <property type="entry name" value="ACYL-COA DEHYDROGENASE"/>
    <property type="match status" value="1"/>
</dbReference>
<feature type="domain" description="Acyl-CoA dehydrogenase/oxidase C-terminal" evidence="6">
    <location>
        <begin position="233"/>
        <end position="359"/>
    </location>
</feature>
<reference evidence="8 9" key="1">
    <citation type="submission" date="2018-11" db="EMBL/GenBank/DDBJ databases">
        <title>Paraburkholderia sp. DHOA04, isolated from soil.</title>
        <authorList>
            <person name="Gao Z.-H."/>
            <person name="Qiu L.-H."/>
            <person name="Fu J.-C."/>
        </authorList>
    </citation>
    <scope>NUCLEOTIDE SEQUENCE [LARGE SCALE GENOMIC DNA]</scope>
    <source>
        <strain evidence="8 9">DHOA04</strain>
    </source>
</reference>
<proteinExistence type="inferred from homology"/>
<dbReference type="SUPFAM" id="SSF47203">
    <property type="entry name" value="Acyl-CoA dehydrogenase C-terminal domain-like"/>
    <property type="match status" value="1"/>
</dbReference>
<dbReference type="InterPro" id="IPR046373">
    <property type="entry name" value="Acyl-CoA_Oxase/DH_mid-dom_sf"/>
</dbReference>
<comment type="caution">
    <text evidence="8">The sequence shown here is derived from an EMBL/GenBank/DDBJ whole genome shotgun (WGS) entry which is preliminary data.</text>
</comment>
<sequence length="379" mass="40133">MNFDFSDEQQELRRQAQRLLGIGPRAARAQLESDAPFDSALWRQAVEMGWTAAAIAEEQGGLGLGALELCVLAEECGRVLAPLPFAASVLQATEALKLAQSSGSVDEVANEWLPQLAAGDVVATLALVETGGRLWTDKPGTRVVGGRLSGTKEPVAHAAGADIAIVSAHDDDDGDGFSLWLVDLRGDGVQRETLKSLDLVNRHGRLRFEGAAARRVGAAGAGAAILQRLTEAVAVFTAFEQLGSAEGAMAMTLEYVKTRKAFGREVAGYQAVKHKLADMYVKIQLARSHAYYGAWALSHGAPELPQAAAGARLAALDALAYVTEESVELHGGIGFTWECDAQLYYRNCRAQAVGLGGRQYWSRALTAALAASLAKSATS</sequence>
<dbReference type="EMBL" id="RQIS01000011">
    <property type="protein sequence ID" value="RQH05049.1"/>
    <property type="molecule type" value="Genomic_DNA"/>
</dbReference>
<feature type="domain" description="Acyl-CoA dehydrogenase/oxidase N-terminal" evidence="7">
    <location>
        <begin position="6"/>
        <end position="120"/>
    </location>
</feature>
<keyword evidence="3" id="KW-0285">Flavoprotein</keyword>
<dbReference type="PANTHER" id="PTHR43884:SF20">
    <property type="entry name" value="ACYL-COA DEHYDROGENASE FADE28"/>
    <property type="match status" value="1"/>
</dbReference>
<dbReference type="SUPFAM" id="SSF56645">
    <property type="entry name" value="Acyl-CoA dehydrogenase NM domain-like"/>
    <property type="match status" value="1"/>
</dbReference>
<dbReference type="Pfam" id="PF00441">
    <property type="entry name" value="Acyl-CoA_dh_1"/>
    <property type="match status" value="1"/>
</dbReference>
<evidence type="ECO:0000259" key="7">
    <source>
        <dbReference type="Pfam" id="PF02771"/>
    </source>
</evidence>
<dbReference type="InterPro" id="IPR009075">
    <property type="entry name" value="AcylCo_DH/oxidase_C"/>
</dbReference>
<keyword evidence="5" id="KW-0560">Oxidoreductase</keyword>
<dbReference type="RefSeq" id="WP_124152183.1">
    <property type="nucleotide sequence ID" value="NZ_RQIS01000011.1"/>
</dbReference>
<name>A0A3N6MMT9_9BURK</name>
<dbReference type="OrthoDB" id="8523432at2"/>
<evidence type="ECO:0000259" key="6">
    <source>
        <dbReference type="Pfam" id="PF00441"/>
    </source>
</evidence>
<dbReference type="Proteomes" id="UP000272778">
    <property type="component" value="Unassembled WGS sequence"/>
</dbReference>
<dbReference type="Gene3D" id="2.40.110.10">
    <property type="entry name" value="Butyryl-CoA Dehydrogenase, subunit A, domain 2"/>
    <property type="match status" value="1"/>
</dbReference>
<accession>A0A3N6MMT9</accession>
<dbReference type="CDD" id="cd00567">
    <property type="entry name" value="ACAD"/>
    <property type="match status" value="1"/>
</dbReference>
<evidence type="ECO:0000313" key="8">
    <source>
        <dbReference type="EMBL" id="RQH05049.1"/>
    </source>
</evidence>
<dbReference type="InterPro" id="IPR036250">
    <property type="entry name" value="AcylCo_DH-like_C"/>
</dbReference>
<evidence type="ECO:0000256" key="4">
    <source>
        <dbReference type="ARBA" id="ARBA00022827"/>
    </source>
</evidence>
<dbReference type="Gene3D" id="1.20.140.10">
    <property type="entry name" value="Butyryl-CoA Dehydrogenase, subunit A, domain 3"/>
    <property type="match status" value="1"/>
</dbReference>
<dbReference type="InterPro" id="IPR013786">
    <property type="entry name" value="AcylCoA_DH/ox_N"/>
</dbReference>
<dbReference type="Gene3D" id="1.10.540.10">
    <property type="entry name" value="Acyl-CoA dehydrogenase/oxidase, N-terminal domain"/>
    <property type="match status" value="1"/>
</dbReference>
<evidence type="ECO:0000313" key="9">
    <source>
        <dbReference type="Proteomes" id="UP000272778"/>
    </source>
</evidence>
<dbReference type="GO" id="GO:0050660">
    <property type="term" value="F:flavin adenine dinucleotide binding"/>
    <property type="evidence" value="ECO:0007669"/>
    <property type="project" value="InterPro"/>
</dbReference>